<dbReference type="EMBL" id="SMZO01000047">
    <property type="protein sequence ID" value="TDL85303.1"/>
    <property type="molecule type" value="Genomic_DNA"/>
</dbReference>
<comment type="caution">
    <text evidence="7">The sequence shown here is derived from an EMBL/GenBank/DDBJ whole genome shotgun (WGS) entry which is preliminary data.</text>
</comment>
<dbReference type="InterPro" id="IPR054728">
    <property type="entry name" value="RsmB-like_ferredoxin"/>
</dbReference>
<proteinExistence type="inferred from homology"/>
<dbReference type="PROSITE" id="PS51686">
    <property type="entry name" value="SAM_MT_RSMB_NOP"/>
    <property type="match status" value="1"/>
</dbReference>
<dbReference type="PANTHER" id="PTHR22807:SF53">
    <property type="entry name" value="RIBOSOMAL RNA SMALL SUBUNIT METHYLTRANSFERASE B-RELATED"/>
    <property type="match status" value="1"/>
</dbReference>
<dbReference type="InterPro" id="IPR029063">
    <property type="entry name" value="SAM-dependent_MTases_sf"/>
</dbReference>
<feature type="binding site" evidence="5">
    <location>
        <position position="290"/>
    </location>
    <ligand>
        <name>S-adenosyl-L-methionine</name>
        <dbReference type="ChEBI" id="CHEBI:59789"/>
    </ligand>
</feature>
<dbReference type="Proteomes" id="UP000294562">
    <property type="component" value="Unassembled WGS sequence"/>
</dbReference>
<keyword evidence="3 5" id="KW-0949">S-adenosyl-L-methionine</keyword>
<accession>A0A4R6ATV5</accession>
<evidence type="ECO:0000313" key="8">
    <source>
        <dbReference type="Proteomes" id="UP000294562"/>
    </source>
</evidence>
<dbReference type="GO" id="GO:0008173">
    <property type="term" value="F:RNA methyltransferase activity"/>
    <property type="evidence" value="ECO:0007669"/>
    <property type="project" value="InterPro"/>
</dbReference>
<sequence>MTPAARVAAAIELLDDILAGAPTEKALTVWARGHRFAGSKDRAAIRDLVYDAMRRRRSLAAIGGAQTGRGIMIGLARADETDLESVFSGVGYGPAPLSDEEKAAGTAPSEGAEALDCQDWLWPEFKASLGEEAAAAAMAALQARAPVHLRVNTRRTTLPEVQAQLAAAGSETQPHPLSPTALEVVSGARRLRNDPSVLSGAVEFQDAASQAVSDLVPLPEGGRFLDYCAGGGGKTLAIGARVRAELVAHDAAPRRMADLPARAARAGLAVRCVEPGNLASEGGFDTVLVDAPCSGSGSWRRDPQGKWALTPERLTELTALQGEILDLAARHVLPNGRLIYVTCSMLAQENGAQVAGFLARHPDWTGTVTRQFTPADGGDGFFFAELIAP</sequence>
<dbReference type="PANTHER" id="PTHR22807">
    <property type="entry name" value="NOP2 YEAST -RELATED NOL1/NOP2/FMU SUN DOMAIN-CONTAINING"/>
    <property type="match status" value="1"/>
</dbReference>
<dbReference type="GO" id="GO:0003723">
    <property type="term" value="F:RNA binding"/>
    <property type="evidence" value="ECO:0007669"/>
    <property type="project" value="UniProtKB-UniRule"/>
</dbReference>
<feature type="binding site" evidence="5">
    <location>
        <position position="250"/>
    </location>
    <ligand>
        <name>S-adenosyl-L-methionine</name>
        <dbReference type="ChEBI" id="CHEBI:59789"/>
    </ligand>
</feature>
<evidence type="ECO:0000259" key="6">
    <source>
        <dbReference type="PROSITE" id="PS51686"/>
    </source>
</evidence>
<name>A0A4R6ATV5_9RHOB</name>
<dbReference type="InterPro" id="IPR023267">
    <property type="entry name" value="RCMT"/>
</dbReference>
<keyword evidence="2 5" id="KW-0808">Transferase</keyword>
<comment type="caution">
    <text evidence="5">Lacks conserved residue(s) required for the propagation of feature annotation.</text>
</comment>
<dbReference type="Pfam" id="PF22458">
    <property type="entry name" value="RsmF-B_ferredox"/>
    <property type="match status" value="1"/>
</dbReference>
<dbReference type="SUPFAM" id="SSF53335">
    <property type="entry name" value="S-adenosyl-L-methionine-dependent methyltransferases"/>
    <property type="match status" value="1"/>
</dbReference>
<gene>
    <name evidence="7" type="ORF">E2L05_15990</name>
</gene>
<dbReference type="GO" id="GO:0001510">
    <property type="term" value="P:RNA methylation"/>
    <property type="evidence" value="ECO:0007669"/>
    <property type="project" value="InterPro"/>
</dbReference>
<comment type="similarity">
    <text evidence="5">Belongs to the class I-like SAM-binding methyltransferase superfamily. RsmB/NOP family.</text>
</comment>
<dbReference type="PRINTS" id="PR02008">
    <property type="entry name" value="RCMTFAMILY"/>
</dbReference>
<dbReference type="AlphaFoldDB" id="A0A4R6ATV5"/>
<evidence type="ECO:0000256" key="2">
    <source>
        <dbReference type="ARBA" id="ARBA00022679"/>
    </source>
</evidence>
<dbReference type="RefSeq" id="WP_133343877.1">
    <property type="nucleotide sequence ID" value="NZ_SMZO01000047.1"/>
</dbReference>
<feature type="domain" description="SAM-dependent MTase RsmB/NOP-type" evidence="6">
    <location>
        <begin position="137"/>
        <end position="389"/>
    </location>
</feature>
<evidence type="ECO:0000256" key="3">
    <source>
        <dbReference type="ARBA" id="ARBA00022691"/>
    </source>
</evidence>
<keyword evidence="4 5" id="KW-0694">RNA-binding</keyword>
<evidence type="ECO:0000256" key="5">
    <source>
        <dbReference type="PROSITE-ProRule" id="PRU01023"/>
    </source>
</evidence>
<organism evidence="7 8">
    <name type="scientific">Meridianimarinicoccus aquatilis</name>
    <dbReference type="NCBI Taxonomy" id="2552766"/>
    <lineage>
        <taxon>Bacteria</taxon>
        <taxon>Pseudomonadati</taxon>
        <taxon>Pseudomonadota</taxon>
        <taxon>Alphaproteobacteria</taxon>
        <taxon>Rhodobacterales</taxon>
        <taxon>Paracoccaceae</taxon>
        <taxon>Meridianimarinicoccus</taxon>
    </lineage>
</organism>
<keyword evidence="8" id="KW-1185">Reference proteome</keyword>
<evidence type="ECO:0000313" key="7">
    <source>
        <dbReference type="EMBL" id="TDL85303.1"/>
    </source>
</evidence>
<dbReference type="Gene3D" id="3.40.50.150">
    <property type="entry name" value="Vaccinia Virus protein VP39"/>
    <property type="match status" value="1"/>
</dbReference>
<keyword evidence="1 5" id="KW-0489">Methyltransferase</keyword>
<reference evidence="7 8" key="1">
    <citation type="submission" date="2019-03" db="EMBL/GenBank/DDBJ databases">
        <title>Rhodobacteraceae bacterium SM1902, a new member of the family Rhodobacteraceae isolated from Yantai.</title>
        <authorList>
            <person name="Sun Y."/>
        </authorList>
    </citation>
    <scope>NUCLEOTIDE SEQUENCE [LARGE SCALE GENOMIC DNA]</scope>
    <source>
        <strain evidence="7 8">SM1902</strain>
    </source>
</reference>
<dbReference type="InterPro" id="IPR049560">
    <property type="entry name" value="MeTrfase_RsmB-F_NOP2_cat"/>
</dbReference>
<evidence type="ECO:0000256" key="1">
    <source>
        <dbReference type="ARBA" id="ARBA00022603"/>
    </source>
</evidence>
<protein>
    <submittedName>
        <fullName evidence="7">RsmB/NOP family class I SAM-dependent RNA methyltransferase</fullName>
    </submittedName>
</protein>
<evidence type="ECO:0000256" key="4">
    <source>
        <dbReference type="ARBA" id="ARBA00022884"/>
    </source>
</evidence>
<dbReference type="InterPro" id="IPR001678">
    <property type="entry name" value="MeTrfase_RsmB-F_NOP2_dom"/>
</dbReference>
<dbReference type="OrthoDB" id="9810297at2"/>
<feature type="active site" description="Nucleophile" evidence="5">
    <location>
        <position position="343"/>
    </location>
</feature>
<dbReference type="Pfam" id="PF01189">
    <property type="entry name" value="Methyltr_RsmB-F"/>
    <property type="match status" value="1"/>
</dbReference>